<accession>A0A8D9PH88</accession>
<evidence type="ECO:0000313" key="2">
    <source>
        <dbReference type="EMBL" id="DAF42294.1"/>
    </source>
</evidence>
<feature type="compositionally biased region" description="Basic and acidic residues" evidence="1">
    <location>
        <begin position="229"/>
        <end position="241"/>
    </location>
</feature>
<protein>
    <submittedName>
        <fullName evidence="2">M</fullName>
    </submittedName>
</protein>
<evidence type="ECO:0000313" key="3">
    <source>
        <dbReference type="Proteomes" id="UP001161651"/>
    </source>
</evidence>
<proteinExistence type="predicted"/>
<reference evidence="2" key="2">
    <citation type="journal article" date="2021" name="Viruses">
        <title>Illuminating the Plant Rhabdovirus Landscape through Metatranscriptomics Data.</title>
        <authorList>
            <person name="Bejerman N."/>
            <person name="Dietzgen R.G."/>
            <person name="Debat H."/>
        </authorList>
    </citation>
    <scope>NUCLEOTIDE SEQUENCE</scope>
</reference>
<dbReference type="KEGG" id="vg:80540973"/>
<name>A0A8D9PH88_9RHAB</name>
<organism evidence="2 3">
    <name type="scientific">Asclepias syriaca virus 2</name>
    <dbReference type="NCBI Taxonomy" id="2793723"/>
    <lineage>
        <taxon>Viruses</taxon>
        <taxon>Riboviria</taxon>
        <taxon>Orthornavirae</taxon>
        <taxon>Negarnaviricota</taxon>
        <taxon>Haploviricotina</taxon>
        <taxon>Monjiviricetes</taxon>
        <taxon>Mononegavirales</taxon>
        <taxon>Rhabdoviridae</taxon>
        <taxon>Betarhabdovirinae</taxon>
        <taxon>Betanucleorhabdovirus</taxon>
        <taxon>Betanucleorhabdovirus asclepiadis</taxon>
    </lineage>
</organism>
<dbReference type="Proteomes" id="UP001161651">
    <property type="component" value="Segment"/>
</dbReference>
<dbReference type="EMBL" id="BK014299">
    <property type="protein sequence ID" value="DAF42294.1"/>
    <property type="molecule type" value="Viral_cRNA"/>
</dbReference>
<reference evidence="2" key="1">
    <citation type="journal article" date="2021" name="J. Anim. Genet.">
        <title>Illuminating the plant rhabdovirus landscape through metatranscriptomics data.</title>
        <authorList>
            <person name="Bejerman N."/>
            <person name="Dietzgen R.G."/>
            <person name="Debat H."/>
        </authorList>
    </citation>
    <scope>NUCLEOTIDE SEQUENCE</scope>
</reference>
<keyword evidence="3" id="KW-1185">Reference proteome</keyword>
<feature type="compositionally biased region" description="Acidic residues" evidence="1">
    <location>
        <begin position="193"/>
        <end position="211"/>
    </location>
</feature>
<dbReference type="GeneID" id="80540973"/>
<sequence length="250" mass="28292">MVLSFPSIIFAQGTIGFKSLDKEKKPSEKLLSGYQACWETKERRRRMKIHHEETRNGNNGPIKEGNITREDDEFEILRKIISGVLLTIKPTILDSSDDDDHYGKCYLYEMVMGGSGDQDHDKVLMMLPKNLSGSFRVASPPAKGSLDKDHGVIVSNIEIFISPLTAEQFKASKLAKVPLYPMYRFHPELYLNSDDEEHSDDDQTDKSEDEGPSSPGKRKGRGRKAFTHNNKEEESTGDKRIRFGTPNLDI</sequence>
<feature type="region of interest" description="Disordered" evidence="1">
    <location>
        <begin position="193"/>
        <end position="250"/>
    </location>
</feature>
<dbReference type="RefSeq" id="YP_010802254.1">
    <property type="nucleotide sequence ID" value="NC_076972.1"/>
</dbReference>
<evidence type="ECO:0000256" key="1">
    <source>
        <dbReference type="SAM" id="MobiDB-lite"/>
    </source>
</evidence>
<feature type="compositionally biased region" description="Basic residues" evidence="1">
    <location>
        <begin position="216"/>
        <end position="226"/>
    </location>
</feature>